<name>A0AAE8BDV4_9CAUD</name>
<evidence type="ECO:0000313" key="2">
    <source>
        <dbReference type="EMBL" id="QYI86513.1"/>
    </source>
</evidence>
<accession>A0AAE8BDV4</accession>
<reference evidence="2" key="1">
    <citation type="submission" date="2021-06" db="EMBL/GenBank/DDBJ databases">
        <title>Comparison of different enterococcal bacteriophages isolated from single source.</title>
        <authorList>
            <person name="Tkachev P.V."/>
            <person name="Azarov D.V."/>
            <person name="Goncharov N.E."/>
            <person name="Goncharov A.E."/>
            <person name="Suvorov A.N."/>
        </authorList>
    </citation>
    <scope>NUCLEOTIDE SEQUENCE [LARGE SCALE GENOMIC DNA]</scope>
</reference>
<evidence type="ECO:0000313" key="3">
    <source>
        <dbReference type="Proteomes" id="UP000827317"/>
    </source>
</evidence>
<sequence>MTKYPTQELKNKRKSHVQFMSTEAMKNIYELGYPFEYFEDSCQFAIETPVGVIDYFGINGTWVVRKGQDRGKGIRKLKQYIKNKVGDLMEKVKVVKCAGYLDKDGNITNQIKQAMHFTDDELANLAAEVAGGKVINVVIPPEKPKQLLEKVKEESFQEKPKKKTKSNQSWMTKK</sequence>
<evidence type="ECO:0000256" key="1">
    <source>
        <dbReference type="SAM" id="MobiDB-lite"/>
    </source>
</evidence>
<feature type="region of interest" description="Disordered" evidence="1">
    <location>
        <begin position="152"/>
        <end position="174"/>
    </location>
</feature>
<dbReference type="Proteomes" id="UP000827317">
    <property type="component" value="Segment"/>
</dbReference>
<protein>
    <submittedName>
        <fullName evidence="2">Uncharacterized protein</fullName>
    </submittedName>
</protein>
<organism evidence="2 3">
    <name type="scientific">Enterococcus phage VEsP-1</name>
    <dbReference type="NCBI Taxonomy" id="2859528"/>
    <lineage>
        <taxon>Viruses</taxon>
        <taxon>Duplodnaviria</taxon>
        <taxon>Heunggongvirae</taxon>
        <taxon>Uroviricota</taxon>
        <taxon>Caudoviricetes</taxon>
        <taxon>Vespunovirus</taxon>
        <taxon>Vespunovirus vesp1</taxon>
    </lineage>
</organism>
<dbReference type="EMBL" id="MZ333456">
    <property type="protein sequence ID" value="QYI86513.1"/>
    <property type="molecule type" value="Genomic_DNA"/>
</dbReference>
<keyword evidence="3" id="KW-1185">Reference proteome</keyword>
<proteinExistence type="predicted"/>